<protein>
    <submittedName>
        <fullName evidence="4">PGF-CTERM sorting domain-containing protein</fullName>
    </submittedName>
</protein>
<organism evidence="4 5">
    <name type="scientific">Halorubrum salipaludis</name>
    <dbReference type="NCBI Taxonomy" id="2032630"/>
    <lineage>
        <taxon>Archaea</taxon>
        <taxon>Methanobacteriati</taxon>
        <taxon>Methanobacteriota</taxon>
        <taxon>Stenosarchaea group</taxon>
        <taxon>Halobacteria</taxon>
        <taxon>Halobacteriales</taxon>
        <taxon>Haloferacaceae</taxon>
        <taxon>Halorubrum</taxon>
    </lineage>
</organism>
<proteinExistence type="predicted"/>
<feature type="transmembrane region" description="Helical" evidence="2">
    <location>
        <begin position="420"/>
        <end position="443"/>
    </location>
</feature>
<dbReference type="GO" id="GO:0030246">
    <property type="term" value="F:carbohydrate binding"/>
    <property type="evidence" value="ECO:0007669"/>
    <property type="project" value="InterPro"/>
</dbReference>
<dbReference type="InterPro" id="IPR026453">
    <property type="entry name" value="PGF_pre_PGF"/>
</dbReference>
<keyword evidence="5" id="KW-1185">Reference proteome</keyword>
<name>A0A2A2FH27_9EURY</name>
<dbReference type="Pfam" id="PF00963">
    <property type="entry name" value="Cohesin"/>
    <property type="match status" value="1"/>
</dbReference>
<feature type="region of interest" description="Disordered" evidence="1">
    <location>
        <begin position="163"/>
        <end position="211"/>
    </location>
</feature>
<gene>
    <name evidence="4" type="ORF">CK500_05965</name>
</gene>
<evidence type="ECO:0000259" key="3">
    <source>
        <dbReference type="Pfam" id="PF00963"/>
    </source>
</evidence>
<feature type="compositionally biased region" description="Acidic residues" evidence="1">
    <location>
        <begin position="379"/>
        <end position="398"/>
    </location>
</feature>
<sequence>MTPHTPLERPVACLVVAAVAMAALTAGPAAAATGSTTVEQADPAGELTLDVTNETDDTVTLTLSTTAENVAGYQAHLQFDPEATAVQSVSGGEPPFSADPVATVDNENGSVHLNQVADDSSVGTDAPTMATITFEAADAPTNVTFVAADSLVATSEAEAVTDLRRDGVTLDGGGDGGDGGDAGGPGGGTGGADGGDGGTGGAPSGDDAAPSVEADVTATAAGASLSATDVAAGATVEADFGDAVGDDAVTVDGLSIETASDLDSVTVDARALDAADLPDGTPALDGAGSVSYVEFETAGFDSEDVSSATVAFTADAEAIGAAPEDVTLFRFADGEWNELETTAEDDGTYTAATPGFSVFAVGSGSDGATNQDGAASGDDGTDGDDGANADADGTDGGEDGSAASDQTVGSTSGEAVVEQFGGSLVALAGLFALVVLAVAGVALGRR</sequence>
<dbReference type="InterPro" id="IPR008965">
    <property type="entry name" value="CBM2/CBM3_carb-bd_dom_sf"/>
</dbReference>
<keyword evidence="2" id="KW-0472">Membrane</keyword>
<dbReference type="Proteomes" id="UP000218083">
    <property type="component" value="Unassembled WGS sequence"/>
</dbReference>
<accession>A0A2A2FH27</accession>
<keyword evidence="2" id="KW-0812">Transmembrane</keyword>
<dbReference type="EMBL" id="NSKC01000003">
    <property type="protein sequence ID" value="PAU83977.1"/>
    <property type="molecule type" value="Genomic_DNA"/>
</dbReference>
<evidence type="ECO:0000313" key="4">
    <source>
        <dbReference type="EMBL" id="PAU83977.1"/>
    </source>
</evidence>
<dbReference type="InterPro" id="IPR002102">
    <property type="entry name" value="Cohesin_dom"/>
</dbReference>
<evidence type="ECO:0000313" key="5">
    <source>
        <dbReference type="Proteomes" id="UP000218083"/>
    </source>
</evidence>
<reference evidence="4 5" key="1">
    <citation type="submission" date="2017-08" db="EMBL/GenBank/DDBJ databases">
        <title>The strain WRN001 was isolated from Binhai saline alkaline soil, Tianjin, China.</title>
        <authorList>
            <person name="Liu D."/>
            <person name="Zhang G."/>
        </authorList>
    </citation>
    <scope>NUCLEOTIDE SEQUENCE [LARGE SCALE GENOMIC DNA]</scope>
    <source>
        <strain evidence="4 5">WN019</strain>
    </source>
</reference>
<dbReference type="GO" id="GO:0000272">
    <property type="term" value="P:polysaccharide catabolic process"/>
    <property type="evidence" value="ECO:0007669"/>
    <property type="project" value="InterPro"/>
</dbReference>
<feature type="domain" description="Cohesin" evidence="3">
    <location>
        <begin position="57"/>
        <end position="156"/>
    </location>
</feature>
<dbReference type="SUPFAM" id="SSF49384">
    <property type="entry name" value="Carbohydrate-binding domain"/>
    <property type="match status" value="1"/>
</dbReference>
<dbReference type="RefSeq" id="WP_095636340.1">
    <property type="nucleotide sequence ID" value="NZ_NSKC01000003.1"/>
</dbReference>
<evidence type="ECO:0000256" key="2">
    <source>
        <dbReference type="SAM" id="Phobius"/>
    </source>
</evidence>
<feature type="region of interest" description="Disordered" evidence="1">
    <location>
        <begin position="367"/>
        <end position="410"/>
    </location>
</feature>
<feature type="compositionally biased region" description="Gly residues" evidence="1">
    <location>
        <begin position="170"/>
        <end position="203"/>
    </location>
</feature>
<dbReference type="NCBIfam" id="TIGR04213">
    <property type="entry name" value="PGF_pre_PGF"/>
    <property type="match status" value="1"/>
</dbReference>
<evidence type="ECO:0000256" key="1">
    <source>
        <dbReference type="SAM" id="MobiDB-lite"/>
    </source>
</evidence>
<dbReference type="Gene3D" id="2.60.40.680">
    <property type="match status" value="1"/>
</dbReference>
<dbReference type="OrthoDB" id="331260at2157"/>
<comment type="caution">
    <text evidence="4">The sequence shown here is derived from an EMBL/GenBank/DDBJ whole genome shotgun (WGS) entry which is preliminary data.</text>
</comment>
<keyword evidence="2" id="KW-1133">Transmembrane helix</keyword>
<dbReference type="AlphaFoldDB" id="A0A2A2FH27"/>